<feature type="compositionally biased region" description="Low complexity" evidence="4">
    <location>
        <begin position="46"/>
        <end position="81"/>
    </location>
</feature>
<accession>A0AB34FMG7</accession>
<dbReference type="Pfam" id="PF01084">
    <property type="entry name" value="Ribosomal_S18"/>
    <property type="match status" value="1"/>
</dbReference>
<dbReference type="Gene3D" id="4.10.640.10">
    <property type="entry name" value="Ribosomal protein S18"/>
    <property type="match status" value="1"/>
</dbReference>
<dbReference type="GO" id="GO:1990904">
    <property type="term" value="C:ribonucleoprotein complex"/>
    <property type="evidence" value="ECO:0007669"/>
    <property type="project" value="UniProtKB-KW"/>
</dbReference>
<evidence type="ECO:0000256" key="4">
    <source>
        <dbReference type="SAM" id="MobiDB-lite"/>
    </source>
</evidence>
<feature type="compositionally biased region" description="Low complexity" evidence="4">
    <location>
        <begin position="110"/>
        <end position="120"/>
    </location>
</feature>
<keyword evidence="2" id="KW-0687">Ribonucleoprotein</keyword>
<protein>
    <recommendedName>
        <fullName evidence="3">Small ribosomal subunit protein bS18m</fullName>
    </recommendedName>
</protein>
<dbReference type="Proteomes" id="UP001163105">
    <property type="component" value="Unassembled WGS sequence"/>
</dbReference>
<evidence type="ECO:0000256" key="2">
    <source>
        <dbReference type="ARBA" id="ARBA00023274"/>
    </source>
</evidence>
<dbReference type="InterPro" id="IPR001648">
    <property type="entry name" value="Ribosomal_bS18"/>
</dbReference>
<organism evidence="5 6">
    <name type="scientific">Purpureocillium lavendulum</name>
    <dbReference type="NCBI Taxonomy" id="1247861"/>
    <lineage>
        <taxon>Eukaryota</taxon>
        <taxon>Fungi</taxon>
        <taxon>Dikarya</taxon>
        <taxon>Ascomycota</taxon>
        <taxon>Pezizomycotina</taxon>
        <taxon>Sordariomycetes</taxon>
        <taxon>Hypocreomycetidae</taxon>
        <taxon>Hypocreales</taxon>
        <taxon>Ophiocordycipitaceae</taxon>
        <taxon>Purpureocillium</taxon>
    </lineage>
</organism>
<evidence type="ECO:0000313" key="5">
    <source>
        <dbReference type="EMBL" id="KAJ6440279.1"/>
    </source>
</evidence>
<dbReference type="EMBL" id="JAQHRD010000005">
    <property type="protein sequence ID" value="KAJ6440279.1"/>
    <property type="molecule type" value="Genomic_DNA"/>
</dbReference>
<dbReference type="GO" id="GO:0006412">
    <property type="term" value="P:translation"/>
    <property type="evidence" value="ECO:0007669"/>
    <property type="project" value="InterPro"/>
</dbReference>
<dbReference type="GO" id="GO:0005840">
    <property type="term" value="C:ribosome"/>
    <property type="evidence" value="ECO:0007669"/>
    <property type="project" value="UniProtKB-KW"/>
</dbReference>
<evidence type="ECO:0000256" key="1">
    <source>
        <dbReference type="ARBA" id="ARBA00022980"/>
    </source>
</evidence>
<dbReference type="GO" id="GO:0003735">
    <property type="term" value="F:structural constituent of ribosome"/>
    <property type="evidence" value="ECO:0007669"/>
    <property type="project" value="InterPro"/>
</dbReference>
<sequence>MPPRIPAAVRALGVAPAQSGLALRAFFSSSPCVAAPPREPPHPPHHAQQPPQQQQSRSSPASSSSTSSPPPSSSSASSTSSLLSINSADRHRRAGSHANPSGTHHHQHGQHGQQQQQQHGSQRGDAASRLLSRYKNRAETALRAKQAQLELLRNQKNSNDYLKQMPRRWDAGDVYSPHDLSPVEMQKWRKRSQRSGDVVDALGIRPLDMYKNFSLVQEFTSSSGQITHSAGTGLRPANQRKIAKMIRRVQGMGIYPTIHDHPEMIRDDFFPERRDR</sequence>
<dbReference type="InterPro" id="IPR036870">
    <property type="entry name" value="Ribosomal_bS18_sf"/>
</dbReference>
<comment type="caution">
    <text evidence="5">The sequence shown here is derived from an EMBL/GenBank/DDBJ whole genome shotgun (WGS) entry which is preliminary data.</text>
</comment>
<keyword evidence="6" id="KW-1185">Reference proteome</keyword>
<dbReference type="AlphaFoldDB" id="A0AB34FMG7"/>
<evidence type="ECO:0000313" key="6">
    <source>
        <dbReference type="Proteomes" id="UP001163105"/>
    </source>
</evidence>
<name>A0AB34FMG7_9HYPO</name>
<reference evidence="5" key="1">
    <citation type="submission" date="2023-01" db="EMBL/GenBank/DDBJ databases">
        <title>The growth and conidiation of Purpureocillium lavendulum are regulated by nitrogen source and histone H3K14 acetylation.</title>
        <authorList>
            <person name="Tang P."/>
            <person name="Han J."/>
            <person name="Zhang C."/>
            <person name="Tang P."/>
            <person name="Qi F."/>
            <person name="Zhang K."/>
            <person name="Liang L."/>
        </authorList>
    </citation>
    <scope>NUCLEOTIDE SEQUENCE</scope>
    <source>
        <strain evidence="5">YMF1.00683</strain>
    </source>
</reference>
<evidence type="ECO:0000256" key="3">
    <source>
        <dbReference type="ARBA" id="ARBA00035264"/>
    </source>
</evidence>
<keyword evidence="1 5" id="KW-0689">Ribosomal protein</keyword>
<gene>
    <name evidence="5" type="primary">RP-S18</name>
    <name evidence="5" type="ORF">O9K51_06069</name>
</gene>
<feature type="region of interest" description="Disordered" evidence="4">
    <location>
        <begin position="31"/>
        <end position="126"/>
    </location>
</feature>
<proteinExistence type="predicted"/>
<dbReference type="SUPFAM" id="SSF46911">
    <property type="entry name" value="Ribosomal protein S18"/>
    <property type="match status" value="1"/>
</dbReference>